<dbReference type="AlphaFoldDB" id="A0A4Y2DG76"/>
<organism evidence="1 2">
    <name type="scientific">Araneus ventricosus</name>
    <name type="common">Orbweaver spider</name>
    <name type="synonym">Epeira ventricosa</name>
    <dbReference type="NCBI Taxonomy" id="182803"/>
    <lineage>
        <taxon>Eukaryota</taxon>
        <taxon>Metazoa</taxon>
        <taxon>Ecdysozoa</taxon>
        <taxon>Arthropoda</taxon>
        <taxon>Chelicerata</taxon>
        <taxon>Arachnida</taxon>
        <taxon>Araneae</taxon>
        <taxon>Araneomorphae</taxon>
        <taxon>Entelegynae</taxon>
        <taxon>Araneoidea</taxon>
        <taxon>Araneidae</taxon>
        <taxon>Araneus</taxon>
    </lineage>
</organism>
<evidence type="ECO:0000313" key="2">
    <source>
        <dbReference type="Proteomes" id="UP000499080"/>
    </source>
</evidence>
<gene>
    <name evidence="1" type="ORF">AVEN_262961_1</name>
</gene>
<dbReference type="Proteomes" id="UP000499080">
    <property type="component" value="Unassembled WGS sequence"/>
</dbReference>
<comment type="caution">
    <text evidence="1">The sequence shown here is derived from an EMBL/GenBank/DDBJ whole genome shotgun (WGS) entry which is preliminary data.</text>
</comment>
<keyword evidence="2" id="KW-1185">Reference proteome</keyword>
<dbReference type="EMBL" id="BGPR01000363">
    <property type="protein sequence ID" value="GBM15812.1"/>
    <property type="molecule type" value="Genomic_DNA"/>
</dbReference>
<accession>A0A4Y2DG76</accession>
<sequence length="173" mass="19374">MDLSLCLFKDSTLSEPHSVLVGENQYTNSLYSLPHILLPYGTTQPTTSASMVPQSSQQFNVKKEDIICSTFSREKPVFSVQIPINWFFFVPSIVFSVESNAFVNSSPKKETLYCASACVKSFRPNGAKNNAYKGEKTPSQSRIVCKKTTYASPLLSVEKCPFSLYKTARSWTR</sequence>
<reference evidence="1 2" key="1">
    <citation type="journal article" date="2019" name="Sci. Rep.">
        <title>Orb-weaving spider Araneus ventricosus genome elucidates the spidroin gene catalogue.</title>
        <authorList>
            <person name="Kono N."/>
            <person name="Nakamura H."/>
            <person name="Ohtoshi R."/>
            <person name="Moran D.A.P."/>
            <person name="Shinohara A."/>
            <person name="Yoshida Y."/>
            <person name="Fujiwara M."/>
            <person name="Mori M."/>
            <person name="Tomita M."/>
            <person name="Arakawa K."/>
        </authorList>
    </citation>
    <scope>NUCLEOTIDE SEQUENCE [LARGE SCALE GENOMIC DNA]</scope>
</reference>
<proteinExistence type="predicted"/>
<protein>
    <submittedName>
        <fullName evidence="1">Uncharacterized protein</fullName>
    </submittedName>
</protein>
<evidence type="ECO:0000313" key="1">
    <source>
        <dbReference type="EMBL" id="GBM15812.1"/>
    </source>
</evidence>
<name>A0A4Y2DG76_ARAVE</name>